<reference evidence="2" key="1">
    <citation type="submission" date="2015-10" db="EMBL/GenBank/DDBJ databases">
        <authorList>
            <person name="Crossman L.C."/>
        </authorList>
    </citation>
    <scope>NUCLEOTIDE SEQUENCE [LARGE SCALE GENOMIC DNA]</scope>
    <source>
        <strain evidence="2">20-2</strain>
    </source>
</reference>
<dbReference type="RefSeq" id="WP_102816618.1">
    <property type="nucleotide sequence ID" value="NZ_CP065330.1"/>
</dbReference>
<sequence>MTKKNQNYTTSVSVSNVTRNKLIALSSIQKVTQKQLLSKIVDKEVAHLNPTDKNNFMNILNAIEIKDNFKK</sequence>
<organism evidence="1 2">
    <name type="scientific">Limosilactobacillus reuteri</name>
    <name type="common">Lactobacillus reuteri</name>
    <dbReference type="NCBI Taxonomy" id="1598"/>
    <lineage>
        <taxon>Bacteria</taxon>
        <taxon>Bacillati</taxon>
        <taxon>Bacillota</taxon>
        <taxon>Bacilli</taxon>
        <taxon>Lactobacillales</taxon>
        <taxon>Lactobacillaceae</taxon>
        <taxon>Limosilactobacillus</taxon>
    </lineage>
</organism>
<proteinExistence type="predicted"/>
<evidence type="ECO:0000313" key="1">
    <source>
        <dbReference type="EMBL" id="CUR41583.1"/>
    </source>
</evidence>
<dbReference type="Proteomes" id="UP000235484">
    <property type="component" value="Unassembled WGS sequence"/>
</dbReference>
<evidence type="ECO:0000313" key="2">
    <source>
        <dbReference type="Proteomes" id="UP000235484"/>
    </source>
</evidence>
<dbReference type="AlphaFoldDB" id="A0A0U5JY90"/>
<dbReference type="EMBL" id="LN887631">
    <property type="protein sequence ID" value="CUR41583.1"/>
    <property type="molecule type" value="Genomic_DNA"/>
</dbReference>
<gene>
    <name evidence="1" type="ORF">LRLP16767_LR202_01568</name>
</gene>
<name>A0A0U5JY90_LIMRT</name>
<protein>
    <submittedName>
        <fullName evidence="1">Uncharacterized protein</fullName>
    </submittedName>
</protein>
<accession>A0A0U5JY90</accession>
<dbReference type="Pfam" id="PF17363">
    <property type="entry name" value="DUF5388"/>
    <property type="match status" value="1"/>
</dbReference>
<dbReference type="InterPro" id="IPR035528">
    <property type="entry name" value="DUF5388"/>
</dbReference>